<proteinExistence type="predicted"/>
<evidence type="ECO:0000259" key="1">
    <source>
        <dbReference type="Pfam" id="PF19081"/>
    </source>
</evidence>
<reference evidence="2 3" key="1">
    <citation type="submission" date="2023-07" db="EMBL/GenBank/DDBJ databases">
        <title>Genomic Encyclopedia of Type Strains, Phase IV (KMG-IV): sequencing the most valuable type-strain genomes for metagenomic binning, comparative biology and taxonomic classification.</title>
        <authorList>
            <person name="Goeker M."/>
        </authorList>
    </citation>
    <scope>NUCLEOTIDE SEQUENCE [LARGE SCALE GENOMIC DNA]</scope>
    <source>
        <strain evidence="2 3">DSM 102814</strain>
    </source>
</reference>
<gene>
    <name evidence="2" type="ORF">GGR31_002054</name>
</gene>
<comment type="caution">
    <text evidence="2">The sequence shown here is derived from an EMBL/GenBank/DDBJ whole genome shotgun (WGS) entry which is preliminary data.</text>
</comment>
<evidence type="ECO:0000313" key="3">
    <source>
        <dbReference type="Proteomes" id="UP001257659"/>
    </source>
</evidence>
<organism evidence="2 3">
    <name type="scientific">Mesonia maritima</name>
    <dbReference type="NCBI Taxonomy" id="1793873"/>
    <lineage>
        <taxon>Bacteria</taxon>
        <taxon>Pseudomonadati</taxon>
        <taxon>Bacteroidota</taxon>
        <taxon>Flavobacteriia</taxon>
        <taxon>Flavobacteriales</taxon>
        <taxon>Flavobacteriaceae</taxon>
        <taxon>Mesonia</taxon>
    </lineage>
</organism>
<dbReference type="InterPro" id="IPR044023">
    <property type="entry name" value="Ig_7"/>
</dbReference>
<accession>A0ABU1K6Z7</accession>
<dbReference type="Proteomes" id="UP001257659">
    <property type="component" value="Unassembled WGS sequence"/>
</dbReference>
<dbReference type="Pfam" id="PF13585">
    <property type="entry name" value="CHU_C"/>
    <property type="match status" value="1"/>
</dbReference>
<dbReference type="RefSeq" id="WP_309728751.1">
    <property type="nucleotide sequence ID" value="NZ_JAVDQA010000006.1"/>
</dbReference>
<dbReference type="EMBL" id="JAVDQA010000006">
    <property type="protein sequence ID" value="MDR6301385.1"/>
    <property type="molecule type" value="Genomic_DNA"/>
</dbReference>
<sequence length="871" mass="95528">MIKNYFRCNLLFLITFLLIGITSVYGQCAGSDSFITICNIPDSDNSSLDLFPLLNGTPNTGGNWSSDENLPIFVGPSSNGIVNLWQITSGGIYHFTYTVNDSSCTDNQATVTIILGGYAGEDNFQANACEDDDSVNLFQFIGNNPNPHLGGTWADISNTGALSGSIYNATILGPGTYTFTYTVNSVGTCPAQTSTVDLTVHPLPNPGSTTSLEFCGIDDLANYTNVDLLNYISGQDPNGVWSEDGTSELNGPNDTEINVQNIFNTSGYGFYSFSYTVFPNHPICHEETSTIPVIIRRIIDFTGTNLSIDSICEDEIDTHDFVVNFNNLPGIDNVPTYDYQINYTISGPVSFSGAAEITRANPFFNIDDNFTPTVGNYTLTIDSITVDDPEDIVCDIIWDLTTDFEILEIPNLEDASIDIPDICVGENNTVTISNANLTDGDYAITYEISGANSVSNSINLTFQNGSASFDLDNSLLQNTGTTTLTITGISDDFCDNSIDLSTNFEINPLPDPDNYEIIIENSCFGESVLVTINDISNINQIEIIYNISGANGLSDETITLNINNNSVEFTIPATTFTNTGTSTFNLIYVTNVETGCASQATNTKDFTLYPIPDAPQAPTPQEFCEVEEATISDLIPNGNNYLWFENQTSTTELNPTTLLSNQDYYVSIISNDGCISDKTLVSVIINQVPPVNLIQDGASFCGADNPTISDLTKNVSVTNFTVEWYDSNGNLLSEDTPLSDDTIYFGYNIDQANNCEASDAIEVSVTLTNCDTENPDKEYDFFIPDAFSPNNDGINDTFRIKNIQFIYPEYEFDIYNRYGKLLFTGDIKHPEWNGETENSSDKIAPNGVYFYVIRFNKNNKSPKQGRLYLNR</sequence>
<keyword evidence="3" id="KW-1185">Reference proteome</keyword>
<protein>
    <submittedName>
        <fullName evidence="2">Gliding motility-associated-like protein</fullName>
    </submittedName>
</protein>
<feature type="domain" description="Ig-like" evidence="1">
    <location>
        <begin position="612"/>
        <end position="686"/>
    </location>
</feature>
<evidence type="ECO:0000313" key="2">
    <source>
        <dbReference type="EMBL" id="MDR6301385.1"/>
    </source>
</evidence>
<name>A0ABU1K6Z7_9FLAO</name>
<dbReference type="NCBIfam" id="TIGR04131">
    <property type="entry name" value="Bac_Flav_CTERM"/>
    <property type="match status" value="1"/>
</dbReference>
<dbReference type="Pfam" id="PF19081">
    <property type="entry name" value="Ig_7"/>
    <property type="match status" value="1"/>
</dbReference>
<dbReference type="InterPro" id="IPR026341">
    <property type="entry name" value="T9SS_type_B"/>
</dbReference>